<reference evidence="1 2" key="1">
    <citation type="journal article" date="2018" name="Nat. Biotechnol.">
        <title>A standardized bacterial taxonomy based on genome phylogeny substantially revises the tree of life.</title>
        <authorList>
            <person name="Parks D.H."/>
            <person name="Chuvochina M."/>
            <person name="Waite D.W."/>
            <person name="Rinke C."/>
            <person name="Skarshewski A."/>
            <person name="Chaumeil P.A."/>
            <person name="Hugenholtz P."/>
        </authorList>
    </citation>
    <scope>NUCLEOTIDE SEQUENCE [LARGE SCALE GENOMIC DNA]</scope>
    <source>
        <strain evidence="1">UBA9158</strain>
    </source>
</reference>
<protein>
    <submittedName>
        <fullName evidence="1">Acyl dehydratase</fullName>
    </submittedName>
</protein>
<organism evidence="1 2">
    <name type="scientific">Haliea salexigens</name>
    <dbReference type="NCBI Taxonomy" id="287487"/>
    <lineage>
        <taxon>Bacteria</taxon>
        <taxon>Pseudomonadati</taxon>
        <taxon>Pseudomonadota</taxon>
        <taxon>Gammaproteobacteria</taxon>
        <taxon>Cellvibrionales</taxon>
        <taxon>Halieaceae</taxon>
        <taxon>Haliea</taxon>
    </lineage>
</organism>
<dbReference type="EMBL" id="DMND01000035">
    <property type="protein sequence ID" value="HAN26486.1"/>
    <property type="molecule type" value="Genomic_DNA"/>
</dbReference>
<dbReference type="STRING" id="1121937.GCA_000423125_03832"/>
<evidence type="ECO:0000313" key="2">
    <source>
        <dbReference type="Proteomes" id="UP000259273"/>
    </source>
</evidence>
<comment type="caution">
    <text evidence="1">The sequence shown here is derived from an EMBL/GenBank/DDBJ whole genome shotgun (WGS) entry which is preliminary data.</text>
</comment>
<gene>
    <name evidence="1" type="ORF">DCP75_01910</name>
</gene>
<dbReference type="RefSeq" id="WP_027951244.1">
    <property type="nucleotide sequence ID" value="NZ_JBLIAR010000104.1"/>
</dbReference>
<dbReference type="Gene3D" id="3.10.129.10">
    <property type="entry name" value="Hotdog Thioesterase"/>
    <property type="match status" value="1"/>
</dbReference>
<proteinExistence type="predicted"/>
<dbReference type="InterPro" id="IPR029069">
    <property type="entry name" value="HotDog_dom_sf"/>
</dbReference>
<sequence>MSDQVKQGQVKVGDTLPPREIAITTSLIVSGALATRDFQKVHHDKAVAQASGMPDVFMNILTTQGLTETYLRDWCGRDAVFRKLTIHLGAPNIPGTTMTMSGEVKSCADGLVEVEVVGQNSQWGMHVKAQATIALPA</sequence>
<evidence type="ECO:0000313" key="1">
    <source>
        <dbReference type="EMBL" id="HAN26486.1"/>
    </source>
</evidence>
<dbReference type="SUPFAM" id="SSF54637">
    <property type="entry name" value="Thioesterase/thiol ester dehydrase-isomerase"/>
    <property type="match status" value="1"/>
</dbReference>
<name>A0A3C1KJS5_9GAMM</name>
<dbReference type="AlphaFoldDB" id="A0A3C1KJS5"/>
<dbReference type="Proteomes" id="UP000259273">
    <property type="component" value="Unassembled WGS sequence"/>
</dbReference>
<accession>A0A3C1KJS5</accession>